<proteinExistence type="predicted"/>
<dbReference type="AlphaFoldDB" id="A0A8G2FLA5"/>
<dbReference type="EMBL" id="FTNE01000005">
    <property type="protein sequence ID" value="SIQ48575.1"/>
    <property type="molecule type" value="Genomic_DNA"/>
</dbReference>
<dbReference type="Proteomes" id="UP000186308">
    <property type="component" value="Unassembled WGS sequence"/>
</dbReference>
<accession>A0A8G2FLA5</accession>
<gene>
    <name evidence="1" type="ORF">SAMN05421828_10587</name>
</gene>
<dbReference type="RefSeq" id="WP_029311151.1">
    <property type="nucleotide sequence ID" value="NZ_DAOMCH010000012.1"/>
</dbReference>
<evidence type="ECO:0000313" key="1">
    <source>
        <dbReference type="EMBL" id="SIQ48575.1"/>
    </source>
</evidence>
<organism evidence="1 2">
    <name type="scientific">Acidiphilium rubrum</name>
    <dbReference type="NCBI Taxonomy" id="526"/>
    <lineage>
        <taxon>Bacteria</taxon>
        <taxon>Pseudomonadati</taxon>
        <taxon>Pseudomonadota</taxon>
        <taxon>Alphaproteobacteria</taxon>
        <taxon>Acetobacterales</taxon>
        <taxon>Acidocellaceae</taxon>
        <taxon>Acidiphilium</taxon>
    </lineage>
</organism>
<reference evidence="1 2" key="1">
    <citation type="submission" date="2017-01" db="EMBL/GenBank/DDBJ databases">
        <authorList>
            <person name="Varghese N."/>
            <person name="Submissions S."/>
        </authorList>
    </citation>
    <scope>NUCLEOTIDE SEQUENCE [LARGE SCALE GENOMIC DNA]</scope>
    <source>
        <strain evidence="1 2">ATCC 35905</strain>
    </source>
</reference>
<keyword evidence="2" id="KW-1185">Reference proteome</keyword>
<protein>
    <submittedName>
        <fullName evidence="1">Uncharacterized protein</fullName>
    </submittedName>
</protein>
<comment type="caution">
    <text evidence="1">The sequence shown here is derived from an EMBL/GenBank/DDBJ whole genome shotgun (WGS) entry which is preliminary data.</text>
</comment>
<dbReference type="OrthoDB" id="7276285at2"/>
<name>A0A8G2FLA5_ACIRU</name>
<sequence>MSGSIQREIAADGTELHLVPIAPARLPRVAKRDLEQAWDAAHDAAREGYDGPTRGFRFAGGPDVVLRDRDARAWASSVDRIADLSTPHGVSVCLRLLGLVALIGDAAWLAPFIQIRRGGAAIDGALLQAAALTRLTDTGGLDENELRAMLITRPAEDNAPCSA</sequence>
<evidence type="ECO:0000313" key="2">
    <source>
        <dbReference type="Proteomes" id="UP000186308"/>
    </source>
</evidence>